<keyword evidence="3" id="KW-0560">Oxidoreductase</keyword>
<protein>
    <recommendedName>
        <fullName evidence="8">Dehydrogenase/reductase SDR family member 6</fullName>
        <ecNumber evidence="6">1.1.1.104</ecNumber>
        <ecNumber evidence="7">1.1.1.30</ecNumber>
    </recommendedName>
    <alternativeName>
        <fullName evidence="12">(R)-beta-hydroxybutyrate dehydrogenase</fullName>
    </alternativeName>
    <alternativeName>
        <fullName evidence="10">3-hydroxybutyrate dehydrogenase type 2</fullName>
    </alternativeName>
    <alternativeName>
        <fullName evidence="13">4-oxo-L-proline reductase</fullName>
    </alternativeName>
    <alternativeName>
        <fullName evidence="11">Oxidoreductase UCPA</fullName>
    </alternativeName>
    <alternativeName>
        <fullName evidence="9">Short chain dehydrogenase/reductase family 15C member 1</fullName>
    </alternativeName>
</protein>
<dbReference type="InterPro" id="IPR036291">
    <property type="entry name" value="NAD(P)-bd_dom_sf"/>
</dbReference>
<dbReference type="GO" id="GO:0016617">
    <property type="term" value="F:4-oxoproline reductase activity"/>
    <property type="evidence" value="ECO:0007669"/>
    <property type="project" value="UniProtKB-EC"/>
</dbReference>
<dbReference type="SUPFAM" id="SSF51735">
    <property type="entry name" value="NAD(P)-binding Rossmann-fold domains"/>
    <property type="match status" value="1"/>
</dbReference>
<accession>A0A674E346</accession>
<evidence type="ECO:0000256" key="11">
    <source>
        <dbReference type="ARBA" id="ARBA00042565"/>
    </source>
</evidence>
<keyword evidence="15" id="KW-0472">Membrane</keyword>
<evidence type="ECO:0000256" key="1">
    <source>
        <dbReference type="ARBA" id="ARBA00004924"/>
    </source>
</evidence>
<evidence type="ECO:0000313" key="16">
    <source>
        <dbReference type="Ensembl" id="ENSSTUP00000102722.1"/>
    </source>
</evidence>
<feature type="transmembrane region" description="Helical" evidence="15">
    <location>
        <begin position="59"/>
        <end position="79"/>
    </location>
</feature>
<evidence type="ECO:0000256" key="3">
    <source>
        <dbReference type="ARBA" id="ARBA00023002"/>
    </source>
</evidence>
<gene>
    <name evidence="16" type="primary">BDH2</name>
</gene>
<evidence type="ECO:0000256" key="2">
    <source>
        <dbReference type="ARBA" id="ARBA00006484"/>
    </source>
</evidence>
<evidence type="ECO:0000256" key="15">
    <source>
        <dbReference type="SAM" id="Phobius"/>
    </source>
</evidence>
<evidence type="ECO:0000256" key="7">
    <source>
        <dbReference type="ARBA" id="ARBA00038959"/>
    </source>
</evidence>
<comment type="catalytic activity">
    <reaction evidence="14">
        <text>(R)-3-hydroxybutanoate + NAD(+) = acetoacetate + NADH + H(+)</text>
        <dbReference type="Rhea" id="RHEA:20521"/>
        <dbReference type="ChEBI" id="CHEBI:10983"/>
        <dbReference type="ChEBI" id="CHEBI:13705"/>
        <dbReference type="ChEBI" id="CHEBI:15378"/>
        <dbReference type="ChEBI" id="CHEBI:57540"/>
        <dbReference type="ChEBI" id="CHEBI:57945"/>
        <dbReference type="EC" id="1.1.1.30"/>
    </reaction>
</comment>
<reference evidence="16" key="1">
    <citation type="submission" date="2025-08" db="UniProtKB">
        <authorList>
            <consortium name="Ensembl"/>
        </authorList>
    </citation>
    <scope>IDENTIFICATION</scope>
</reference>
<dbReference type="Ensembl" id="ENSSTUT00000110175.1">
    <property type="protein sequence ID" value="ENSSTUP00000102722.1"/>
    <property type="gene ID" value="ENSSTUG00000045915.1"/>
</dbReference>
<reference evidence="16" key="2">
    <citation type="submission" date="2025-09" db="UniProtKB">
        <authorList>
            <consortium name="Ensembl"/>
        </authorList>
    </citation>
    <scope>IDENTIFICATION</scope>
</reference>
<dbReference type="InterPro" id="IPR051122">
    <property type="entry name" value="SDR_DHRS6-like"/>
</dbReference>
<dbReference type="Proteomes" id="UP000472277">
    <property type="component" value="Chromosome 11"/>
</dbReference>
<name>A0A674E346_SALTR</name>
<dbReference type="AlphaFoldDB" id="A0A674E346"/>
<evidence type="ECO:0000256" key="13">
    <source>
        <dbReference type="ARBA" id="ARBA00043199"/>
    </source>
</evidence>
<comment type="similarity">
    <text evidence="2">Belongs to the short-chain dehydrogenases/reductases (SDR) family.</text>
</comment>
<dbReference type="InterPro" id="IPR002347">
    <property type="entry name" value="SDR_fam"/>
</dbReference>
<dbReference type="GO" id="GO:0003858">
    <property type="term" value="F:3-hydroxybutyrate dehydrogenase activity"/>
    <property type="evidence" value="ECO:0007669"/>
    <property type="project" value="UniProtKB-EC"/>
</dbReference>
<dbReference type="InParanoid" id="A0A674E346"/>
<dbReference type="EC" id="1.1.1.104" evidence="6"/>
<sequence>MPIWWCNVWYNQTSLTEVSSGRLAKVNEKPLVVFVHFGSKLNSKETDWNFTMDVNTRSMYLMIHPLIGFPLPFLINFVFSTQMLAKKSGTILNNASMAQNQNVGVTNRCVYSTSNAAVIGLTKSGNFIEQGIRCVCPGNSLRQAMTEDAGSADILMSRNTGRMCTSEEVVHLCVYLTSDEVRSVNFSLPVVPDGRGLLNQAQVK</sequence>
<evidence type="ECO:0000256" key="10">
    <source>
        <dbReference type="ARBA" id="ARBA00042309"/>
    </source>
</evidence>
<keyword evidence="15" id="KW-0812">Transmembrane</keyword>
<evidence type="ECO:0000256" key="9">
    <source>
        <dbReference type="ARBA" id="ARBA00041727"/>
    </source>
</evidence>
<proteinExistence type="inferred from homology"/>
<evidence type="ECO:0000256" key="6">
    <source>
        <dbReference type="ARBA" id="ARBA00038956"/>
    </source>
</evidence>
<evidence type="ECO:0000256" key="8">
    <source>
        <dbReference type="ARBA" id="ARBA00039194"/>
    </source>
</evidence>
<dbReference type="GO" id="GO:0005737">
    <property type="term" value="C:cytoplasm"/>
    <property type="evidence" value="ECO:0007669"/>
    <property type="project" value="TreeGrafter"/>
</dbReference>
<dbReference type="Pfam" id="PF13561">
    <property type="entry name" value="adh_short_C2"/>
    <property type="match status" value="1"/>
</dbReference>
<evidence type="ECO:0000256" key="4">
    <source>
        <dbReference type="ARBA" id="ARBA00023027"/>
    </source>
</evidence>
<dbReference type="PANTHER" id="PTHR43477">
    <property type="entry name" value="DIHYDROANTICAPSIN 7-DEHYDROGENASE"/>
    <property type="match status" value="1"/>
</dbReference>
<dbReference type="PRINTS" id="PR00081">
    <property type="entry name" value="GDHRDH"/>
</dbReference>
<evidence type="ECO:0000256" key="5">
    <source>
        <dbReference type="ARBA" id="ARBA00034698"/>
    </source>
</evidence>
<organism evidence="16 17">
    <name type="scientific">Salmo trutta</name>
    <name type="common">Brown trout</name>
    <dbReference type="NCBI Taxonomy" id="8032"/>
    <lineage>
        <taxon>Eukaryota</taxon>
        <taxon>Metazoa</taxon>
        <taxon>Chordata</taxon>
        <taxon>Craniata</taxon>
        <taxon>Vertebrata</taxon>
        <taxon>Euteleostomi</taxon>
        <taxon>Actinopterygii</taxon>
        <taxon>Neopterygii</taxon>
        <taxon>Teleostei</taxon>
        <taxon>Protacanthopterygii</taxon>
        <taxon>Salmoniformes</taxon>
        <taxon>Salmonidae</taxon>
        <taxon>Salmoninae</taxon>
        <taxon>Salmo</taxon>
    </lineage>
</organism>
<comment type="pathway">
    <text evidence="1">Siderophore biosynthesis.</text>
</comment>
<dbReference type="PANTHER" id="PTHR43477:SF4">
    <property type="entry name" value="DEHYDROGENASE_REDUCTASE SDR FAMILY MEMBER 6"/>
    <property type="match status" value="1"/>
</dbReference>
<evidence type="ECO:0000256" key="14">
    <source>
        <dbReference type="ARBA" id="ARBA00049550"/>
    </source>
</evidence>
<evidence type="ECO:0000313" key="17">
    <source>
        <dbReference type="Proteomes" id="UP000472277"/>
    </source>
</evidence>
<keyword evidence="15" id="KW-1133">Transmembrane helix</keyword>
<keyword evidence="17" id="KW-1185">Reference proteome</keyword>
<keyword evidence="4" id="KW-0520">NAD</keyword>
<dbReference type="EC" id="1.1.1.30" evidence="7"/>
<dbReference type="GO" id="GO:0019290">
    <property type="term" value="P:siderophore biosynthetic process"/>
    <property type="evidence" value="ECO:0007669"/>
    <property type="project" value="TreeGrafter"/>
</dbReference>
<comment type="pathway">
    <text evidence="5">Amino-acid metabolism.</text>
</comment>
<dbReference type="Gene3D" id="3.40.50.720">
    <property type="entry name" value="NAD(P)-binding Rossmann-like Domain"/>
    <property type="match status" value="1"/>
</dbReference>
<evidence type="ECO:0000256" key="12">
    <source>
        <dbReference type="ARBA" id="ARBA00043083"/>
    </source>
</evidence>
<dbReference type="GeneTree" id="ENSGT00940000156721"/>